<evidence type="ECO:0000313" key="2">
    <source>
        <dbReference type="Proteomes" id="UP000321570"/>
    </source>
</evidence>
<gene>
    <name evidence="1" type="ORF">WMSIL1_LOCUS6580</name>
</gene>
<accession>A0A564YJ32</accession>
<keyword evidence="2" id="KW-1185">Reference proteome</keyword>
<proteinExistence type="predicted"/>
<feature type="non-terminal residue" evidence="1">
    <location>
        <position position="132"/>
    </location>
</feature>
<organism evidence="1 2">
    <name type="scientific">Hymenolepis diminuta</name>
    <name type="common">Rat tapeworm</name>
    <dbReference type="NCBI Taxonomy" id="6216"/>
    <lineage>
        <taxon>Eukaryota</taxon>
        <taxon>Metazoa</taxon>
        <taxon>Spiralia</taxon>
        <taxon>Lophotrochozoa</taxon>
        <taxon>Platyhelminthes</taxon>
        <taxon>Cestoda</taxon>
        <taxon>Eucestoda</taxon>
        <taxon>Cyclophyllidea</taxon>
        <taxon>Hymenolepididae</taxon>
        <taxon>Hymenolepis</taxon>
    </lineage>
</organism>
<protein>
    <recommendedName>
        <fullName evidence="3">Cullin N-terminal domain-containing protein</fullName>
    </recommendedName>
</protein>
<dbReference type="SUPFAM" id="SSF74788">
    <property type="entry name" value="Cullin repeat-like"/>
    <property type="match status" value="1"/>
</dbReference>
<dbReference type="AlphaFoldDB" id="A0A564YJ32"/>
<dbReference type="EMBL" id="CABIJS010000222">
    <property type="protein sequence ID" value="VUZ46748.1"/>
    <property type="molecule type" value="Genomic_DNA"/>
</dbReference>
<sequence>MRTADKEALWKSLKSIFEKALLSEKFDKGDYLNISNIIFVFYSSPDNKFSNHLEAPMKYVYANIKQFLVEYHRAIRNEAFTLSGSDLLTFYATNWRKYSLWASFIDRRCDLLNRTFIRQRVEDRPKEYTILY</sequence>
<evidence type="ECO:0000313" key="1">
    <source>
        <dbReference type="EMBL" id="VUZ46748.1"/>
    </source>
</evidence>
<dbReference type="Proteomes" id="UP000321570">
    <property type="component" value="Unassembled WGS sequence"/>
</dbReference>
<reference evidence="1 2" key="1">
    <citation type="submission" date="2019-07" db="EMBL/GenBank/DDBJ databases">
        <authorList>
            <person name="Jastrzebski P J."/>
            <person name="Paukszto L."/>
            <person name="Jastrzebski P J."/>
        </authorList>
    </citation>
    <scope>NUCLEOTIDE SEQUENCE [LARGE SCALE GENOMIC DNA]</scope>
    <source>
        <strain evidence="1 2">WMS-il1</strain>
    </source>
</reference>
<dbReference type="InterPro" id="IPR016159">
    <property type="entry name" value="Cullin_repeat-like_dom_sf"/>
</dbReference>
<dbReference type="Gene3D" id="1.20.1310.10">
    <property type="entry name" value="Cullin Repeats"/>
    <property type="match status" value="1"/>
</dbReference>
<name>A0A564YJ32_HYMDI</name>
<evidence type="ECO:0008006" key="3">
    <source>
        <dbReference type="Google" id="ProtNLM"/>
    </source>
</evidence>